<feature type="compositionally biased region" description="Polar residues" evidence="1">
    <location>
        <begin position="31"/>
        <end position="52"/>
    </location>
</feature>
<feature type="non-terminal residue" evidence="2">
    <location>
        <position position="202"/>
    </location>
</feature>
<organism evidence="2 3">
    <name type="scientific">Dreissena polymorpha</name>
    <name type="common">Zebra mussel</name>
    <name type="synonym">Mytilus polymorpha</name>
    <dbReference type="NCBI Taxonomy" id="45954"/>
    <lineage>
        <taxon>Eukaryota</taxon>
        <taxon>Metazoa</taxon>
        <taxon>Spiralia</taxon>
        <taxon>Lophotrochozoa</taxon>
        <taxon>Mollusca</taxon>
        <taxon>Bivalvia</taxon>
        <taxon>Autobranchia</taxon>
        <taxon>Heteroconchia</taxon>
        <taxon>Euheterodonta</taxon>
        <taxon>Imparidentia</taxon>
        <taxon>Neoheterodontei</taxon>
        <taxon>Myida</taxon>
        <taxon>Dreissenoidea</taxon>
        <taxon>Dreissenidae</taxon>
        <taxon>Dreissena</taxon>
    </lineage>
</organism>
<reference evidence="2" key="1">
    <citation type="journal article" date="2019" name="bioRxiv">
        <title>The Genome of the Zebra Mussel, Dreissena polymorpha: A Resource for Invasive Species Research.</title>
        <authorList>
            <person name="McCartney M.A."/>
            <person name="Auch B."/>
            <person name="Kono T."/>
            <person name="Mallez S."/>
            <person name="Zhang Y."/>
            <person name="Obille A."/>
            <person name="Becker A."/>
            <person name="Abrahante J.E."/>
            <person name="Garbe J."/>
            <person name="Badalamenti J.P."/>
            <person name="Herman A."/>
            <person name="Mangelson H."/>
            <person name="Liachko I."/>
            <person name="Sullivan S."/>
            <person name="Sone E.D."/>
            <person name="Koren S."/>
            <person name="Silverstein K.A.T."/>
            <person name="Beckman K.B."/>
            <person name="Gohl D.M."/>
        </authorList>
    </citation>
    <scope>NUCLEOTIDE SEQUENCE</scope>
    <source>
        <strain evidence="2">Duluth1</strain>
        <tissue evidence="2">Whole animal</tissue>
    </source>
</reference>
<gene>
    <name evidence="2" type="ORF">DPMN_188332</name>
</gene>
<keyword evidence="3" id="KW-1185">Reference proteome</keyword>
<evidence type="ECO:0000256" key="1">
    <source>
        <dbReference type="SAM" id="MobiDB-lite"/>
    </source>
</evidence>
<comment type="caution">
    <text evidence="2">The sequence shown here is derived from an EMBL/GenBank/DDBJ whole genome shotgun (WGS) entry which is preliminary data.</text>
</comment>
<dbReference type="EMBL" id="JAIWYP010000010">
    <property type="protein sequence ID" value="KAH3753689.1"/>
    <property type="molecule type" value="Genomic_DNA"/>
</dbReference>
<sequence length="202" mass="22173">MALQRLTRIPTPHEEIVARTDGRMEDGDNHNIPTFSPKSDKQPNFQKMPTSLSETLPGQVRISSLNCASGKFKTGALYLECNEHGHHQMKVIYNCGPARTFTVTAANLIKKCIKEQMCYIELDGKDYTTISFKPDVACRQKCNSKLTAFCDNVLKSASKANFNSKAEVGVTMVPDTGPKSGLFASFGSNNTLNSPKTSPSFT</sequence>
<reference evidence="2" key="2">
    <citation type="submission" date="2020-11" db="EMBL/GenBank/DDBJ databases">
        <authorList>
            <person name="McCartney M.A."/>
            <person name="Auch B."/>
            <person name="Kono T."/>
            <person name="Mallez S."/>
            <person name="Becker A."/>
            <person name="Gohl D.M."/>
            <person name="Silverstein K.A.T."/>
            <person name="Koren S."/>
            <person name="Bechman K.B."/>
            <person name="Herman A."/>
            <person name="Abrahante J.E."/>
            <person name="Garbe J."/>
        </authorList>
    </citation>
    <scope>NUCLEOTIDE SEQUENCE</scope>
    <source>
        <strain evidence="2">Duluth1</strain>
        <tissue evidence="2">Whole animal</tissue>
    </source>
</reference>
<feature type="compositionally biased region" description="Basic and acidic residues" evidence="1">
    <location>
        <begin position="19"/>
        <end position="29"/>
    </location>
</feature>
<name>A0A9D4DQL1_DREPO</name>
<accession>A0A9D4DQL1</accession>
<protein>
    <submittedName>
        <fullName evidence="2">Uncharacterized protein</fullName>
    </submittedName>
</protein>
<proteinExistence type="predicted"/>
<dbReference type="AlphaFoldDB" id="A0A9D4DQL1"/>
<evidence type="ECO:0000313" key="2">
    <source>
        <dbReference type="EMBL" id="KAH3753689.1"/>
    </source>
</evidence>
<feature type="region of interest" description="Disordered" evidence="1">
    <location>
        <begin position="19"/>
        <end position="52"/>
    </location>
</feature>
<evidence type="ECO:0000313" key="3">
    <source>
        <dbReference type="Proteomes" id="UP000828390"/>
    </source>
</evidence>
<dbReference type="Proteomes" id="UP000828390">
    <property type="component" value="Unassembled WGS sequence"/>
</dbReference>